<dbReference type="EMBL" id="NGKU01000001">
    <property type="protein sequence ID" value="OTN76976.1"/>
    <property type="molecule type" value="Genomic_DNA"/>
</dbReference>
<dbReference type="AlphaFoldDB" id="A0A242A7G4"/>
<dbReference type="Proteomes" id="UP000195043">
    <property type="component" value="Unassembled WGS sequence"/>
</dbReference>
<sequence>MGSKLKSWFQKKYRNNFRKTMPYKVALLGSCTTRDIFNSKFNPDYKRYFTIVADQQHMSIVSVMSSPLNLKESKINGDVTNFYKNVYRQDLQKDFLSRLKQSQPDILIIDFYTDVFYGTLAVNDGTYITNKKWQYKKLDHFKQINIENEYSIYNNTDAFLKLWKKNFDDLIQYVRLNLPHCEIILNKTKFVNTGLKNGQQVVLSEELNDKWENFHIDRFNILWDLFDTYAEYKFNLRHLDFDIKQYYCPSDHPWGWFYVHYNQEFYSKTLGKLRVMLD</sequence>
<name>A0A242A7G4_9ENTE</name>
<evidence type="ECO:0000313" key="1">
    <source>
        <dbReference type="EMBL" id="OTN76976.1"/>
    </source>
</evidence>
<dbReference type="STRING" id="1834191.A5886_002055"/>
<dbReference type="Pfam" id="PF19786">
    <property type="entry name" value="DUF6270"/>
    <property type="match status" value="1"/>
</dbReference>
<evidence type="ECO:0000313" key="2">
    <source>
        <dbReference type="Proteomes" id="UP000195043"/>
    </source>
</evidence>
<dbReference type="InterPro" id="IPR046237">
    <property type="entry name" value="DUF6270"/>
</dbReference>
<reference evidence="1 2" key="1">
    <citation type="submission" date="2017-05" db="EMBL/GenBank/DDBJ databases">
        <title>The Genome Sequence of Enterococcus sp. 8G7_MSG3316.</title>
        <authorList>
            <consortium name="The Broad Institute Genomics Platform"/>
            <consortium name="The Broad Institute Genomic Center for Infectious Diseases"/>
            <person name="Earl A."/>
            <person name="Manson A."/>
            <person name="Schwartman J."/>
            <person name="Gilmore M."/>
            <person name="Abouelleil A."/>
            <person name="Cao P."/>
            <person name="Chapman S."/>
            <person name="Cusick C."/>
            <person name="Shea T."/>
            <person name="Young S."/>
            <person name="Neafsey D."/>
            <person name="Nusbaum C."/>
            <person name="Birren B."/>
        </authorList>
    </citation>
    <scope>NUCLEOTIDE SEQUENCE [LARGE SCALE GENOMIC DNA]</scope>
    <source>
        <strain evidence="1 2">8G7_MSG3316</strain>
    </source>
</reference>
<dbReference type="RefSeq" id="WP_218776639.1">
    <property type="nucleotide sequence ID" value="NZ_NGKU01000001.1"/>
</dbReference>
<keyword evidence="2" id="KW-1185">Reference proteome</keyword>
<organism evidence="1 2">
    <name type="scientific">Candidatus Enterococcus testudinis</name>
    <dbReference type="NCBI Taxonomy" id="1834191"/>
    <lineage>
        <taxon>Bacteria</taxon>
        <taxon>Bacillati</taxon>
        <taxon>Bacillota</taxon>
        <taxon>Bacilli</taxon>
        <taxon>Lactobacillales</taxon>
        <taxon>Enterococcaceae</taxon>
        <taxon>Enterococcus</taxon>
    </lineage>
</organism>
<proteinExistence type="predicted"/>
<accession>A0A242A7G4</accession>
<comment type="caution">
    <text evidence="1">The sequence shown here is derived from an EMBL/GenBank/DDBJ whole genome shotgun (WGS) entry which is preliminary data.</text>
</comment>
<protein>
    <submittedName>
        <fullName evidence="1">Uncharacterized protein</fullName>
    </submittedName>
</protein>
<gene>
    <name evidence="1" type="ORF">A5886_002055</name>
</gene>